<proteinExistence type="inferred from homology"/>
<keyword evidence="10" id="KW-0732">Signal</keyword>
<comment type="cofactor">
    <cofactor evidence="1 9">
        <name>heme</name>
        <dbReference type="ChEBI" id="CHEBI:30413"/>
    </cofactor>
</comment>
<dbReference type="OrthoDB" id="1470350at2759"/>
<dbReference type="GO" id="GO:0004497">
    <property type="term" value="F:monooxygenase activity"/>
    <property type="evidence" value="ECO:0007669"/>
    <property type="project" value="UniProtKB-KW"/>
</dbReference>
<dbReference type="Gene3D" id="1.10.630.10">
    <property type="entry name" value="Cytochrome P450"/>
    <property type="match status" value="1"/>
</dbReference>
<dbReference type="InterPro" id="IPR050121">
    <property type="entry name" value="Cytochrome_P450_monoxygenase"/>
</dbReference>
<comment type="similarity">
    <text evidence="3">Belongs to the cytochrome P450 family.</text>
</comment>
<dbReference type="InParanoid" id="A0A067M7Y7"/>
<reference evidence="12" key="1">
    <citation type="journal article" date="2014" name="Proc. Natl. Acad. Sci. U.S.A.">
        <title>Extensive sampling of basidiomycete genomes demonstrates inadequacy of the white-rot/brown-rot paradigm for wood decay fungi.</title>
        <authorList>
            <person name="Riley R."/>
            <person name="Salamov A.A."/>
            <person name="Brown D.W."/>
            <person name="Nagy L.G."/>
            <person name="Floudas D."/>
            <person name="Held B.W."/>
            <person name="Levasseur A."/>
            <person name="Lombard V."/>
            <person name="Morin E."/>
            <person name="Otillar R."/>
            <person name="Lindquist E.A."/>
            <person name="Sun H."/>
            <person name="LaButti K.M."/>
            <person name="Schmutz J."/>
            <person name="Jabbour D."/>
            <person name="Luo H."/>
            <person name="Baker S.E."/>
            <person name="Pisabarro A.G."/>
            <person name="Walton J.D."/>
            <person name="Blanchette R.A."/>
            <person name="Henrissat B."/>
            <person name="Martin F."/>
            <person name="Cullen D."/>
            <person name="Hibbett D.S."/>
            <person name="Grigoriev I.V."/>
        </authorList>
    </citation>
    <scope>NUCLEOTIDE SEQUENCE [LARGE SCALE GENOMIC DNA]</scope>
    <source>
        <strain evidence="12">FD-172 SS1</strain>
    </source>
</reference>
<comment type="pathway">
    <text evidence="2">Secondary metabolite biosynthesis.</text>
</comment>
<feature type="signal peptide" evidence="10">
    <location>
        <begin position="1"/>
        <end position="22"/>
    </location>
</feature>
<evidence type="ECO:0000256" key="4">
    <source>
        <dbReference type="ARBA" id="ARBA00022617"/>
    </source>
</evidence>
<dbReference type="InterPro" id="IPR002401">
    <property type="entry name" value="Cyt_P450_E_grp-I"/>
</dbReference>
<dbReference type="EMBL" id="KL198102">
    <property type="protein sequence ID" value="KDQ07701.1"/>
    <property type="molecule type" value="Genomic_DNA"/>
</dbReference>
<dbReference type="HOGENOM" id="CLU_001570_5_11_1"/>
<dbReference type="SUPFAM" id="SSF48264">
    <property type="entry name" value="Cytochrome P450"/>
    <property type="match status" value="1"/>
</dbReference>
<evidence type="ECO:0000256" key="7">
    <source>
        <dbReference type="ARBA" id="ARBA00023004"/>
    </source>
</evidence>
<dbReference type="STRING" id="930990.A0A067M7Y7"/>
<feature type="chain" id="PRO_5001641072" description="Cytochrome P450" evidence="10">
    <location>
        <begin position="23"/>
        <end position="528"/>
    </location>
</feature>
<keyword evidence="4 9" id="KW-0349">Heme</keyword>
<dbReference type="Proteomes" id="UP000027195">
    <property type="component" value="Unassembled WGS sequence"/>
</dbReference>
<dbReference type="PANTHER" id="PTHR24305">
    <property type="entry name" value="CYTOCHROME P450"/>
    <property type="match status" value="1"/>
</dbReference>
<evidence type="ECO:0000313" key="12">
    <source>
        <dbReference type="Proteomes" id="UP000027195"/>
    </source>
</evidence>
<evidence type="ECO:0000256" key="1">
    <source>
        <dbReference type="ARBA" id="ARBA00001971"/>
    </source>
</evidence>
<dbReference type="PRINTS" id="PR00463">
    <property type="entry name" value="EP450I"/>
</dbReference>
<keyword evidence="5 9" id="KW-0479">Metal-binding</keyword>
<name>A0A067M7Y7_BOTB1</name>
<dbReference type="InterPro" id="IPR036396">
    <property type="entry name" value="Cyt_P450_sf"/>
</dbReference>
<organism evidence="11 12">
    <name type="scientific">Botryobasidium botryosum (strain FD-172 SS1)</name>
    <dbReference type="NCBI Taxonomy" id="930990"/>
    <lineage>
        <taxon>Eukaryota</taxon>
        <taxon>Fungi</taxon>
        <taxon>Dikarya</taxon>
        <taxon>Basidiomycota</taxon>
        <taxon>Agaricomycotina</taxon>
        <taxon>Agaricomycetes</taxon>
        <taxon>Cantharellales</taxon>
        <taxon>Botryobasidiaceae</taxon>
        <taxon>Botryobasidium</taxon>
    </lineage>
</organism>
<evidence type="ECO:0008006" key="13">
    <source>
        <dbReference type="Google" id="ProtNLM"/>
    </source>
</evidence>
<dbReference type="PANTHER" id="PTHR24305:SF166">
    <property type="entry name" value="CYTOCHROME P450 12A4, MITOCHONDRIAL-RELATED"/>
    <property type="match status" value="1"/>
</dbReference>
<keyword evidence="7 9" id="KW-0408">Iron</keyword>
<accession>A0A067M7Y7</accession>
<dbReference type="AlphaFoldDB" id="A0A067M7Y7"/>
<dbReference type="Pfam" id="PF00067">
    <property type="entry name" value="p450"/>
    <property type="match status" value="1"/>
</dbReference>
<dbReference type="PRINTS" id="PR00385">
    <property type="entry name" value="P450"/>
</dbReference>
<dbReference type="InterPro" id="IPR001128">
    <property type="entry name" value="Cyt_P450"/>
</dbReference>
<keyword evidence="6" id="KW-0560">Oxidoreductase</keyword>
<evidence type="ECO:0000313" key="11">
    <source>
        <dbReference type="EMBL" id="KDQ07701.1"/>
    </source>
</evidence>
<evidence type="ECO:0000256" key="2">
    <source>
        <dbReference type="ARBA" id="ARBA00005179"/>
    </source>
</evidence>
<dbReference type="GO" id="GO:0016705">
    <property type="term" value="F:oxidoreductase activity, acting on paired donors, with incorporation or reduction of molecular oxygen"/>
    <property type="evidence" value="ECO:0007669"/>
    <property type="project" value="InterPro"/>
</dbReference>
<sequence>MSTFLTHPIVITLALLPASLLCRRIIRALNSKYATDIRYIPRPGGGHWLWGHELEPFSKPAGEIYAQWLENYGPLLRIRGAFGHDDILVVADTGVLAHILTKRPYAYPKSSVFRSLFLRLAGRGLVWAEGEDHRRMRSTLNPVFSASEIKNMYEDVKLCSDRMTLILTKHVSDNGGDVVIQVPEWTTKAALDIIGRVGFGHDFDFGRSPEAKQISTAWMEMLKLNMSRSGEMAPIILRNFPIIDSLPIPALKSQGTINRIITGLAGKLFVKETLDPELIKGRDLLSTLLRENRSGRAAISKDELLGQISTFVIGGHETTAATLNLILQALARNPDIQDKMRRELADFGTEPTYDDFLTKLSYLDAVVKEGLRMFPAAPSTERIAAEDDILPLRKPIQTPDGRTLTSIHIKRGQVILIPTMSINRDNAVWGDGWNFRPERWLNPDQLPAPTETTQGWSQTLTFLQGPRMCIGFRLVILELKVILSSLIKTFVLHDTGAEIEHVIAVNMQARIVGEEGVRLPLRVTFVES</sequence>
<keyword evidence="8" id="KW-0503">Monooxygenase</keyword>
<evidence type="ECO:0000256" key="6">
    <source>
        <dbReference type="ARBA" id="ARBA00023002"/>
    </source>
</evidence>
<protein>
    <recommendedName>
        <fullName evidence="13">Cytochrome P450</fullName>
    </recommendedName>
</protein>
<evidence type="ECO:0000256" key="10">
    <source>
        <dbReference type="SAM" id="SignalP"/>
    </source>
</evidence>
<evidence type="ECO:0000256" key="8">
    <source>
        <dbReference type="ARBA" id="ARBA00023033"/>
    </source>
</evidence>
<evidence type="ECO:0000256" key="9">
    <source>
        <dbReference type="PIRSR" id="PIRSR602401-1"/>
    </source>
</evidence>
<gene>
    <name evidence="11" type="ORF">BOTBODRAFT_166749</name>
</gene>
<evidence type="ECO:0000256" key="3">
    <source>
        <dbReference type="ARBA" id="ARBA00010617"/>
    </source>
</evidence>
<feature type="binding site" description="axial binding residue" evidence="9">
    <location>
        <position position="469"/>
    </location>
    <ligand>
        <name>heme</name>
        <dbReference type="ChEBI" id="CHEBI:30413"/>
    </ligand>
    <ligandPart>
        <name>Fe</name>
        <dbReference type="ChEBI" id="CHEBI:18248"/>
    </ligandPart>
</feature>
<dbReference type="GO" id="GO:0020037">
    <property type="term" value="F:heme binding"/>
    <property type="evidence" value="ECO:0007669"/>
    <property type="project" value="InterPro"/>
</dbReference>
<dbReference type="GO" id="GO:0005506">
    <property type="term" value="F:iron ion binding"/>
    <property type="evidence" value="ECO:0007669"/>
    <property type="project" value="InterPro"/>
</dbReference>
<keyword evidence="12" id="KW-1185">Reference proteome</keyword>
<evidence type="ECO:0000256" key="5">
    <source>
        <dbReference type="ARBA" id="ARBA00022723"/>
    </source>
</evidence>